<evidence type="ECO:0000313" key="2">
    <source>
        <dbReference type="Proteomes" id="UP000626109"/>
    </source>
</evidence>
<sequence length="87" mass="9438">VQEMRTTAVQPDTITCTTGVIACGSDSEHWQHALELVQSLRKLNTRYDVVALGASVDVFCNGSVLAWRIALALLSSARHDGLEPNTQ</sequence>
<proteinExistence type="predicted"/>
<gene>
    <name evidence="1" type="ORF">PGLA2088_LOCUS32748</name>
</gene>
<comment type="caution">
    <text evidence="1">The sequence shown here is derived from an EMBL/GenBank/DDBJ whole genome shotgun (WGS) entry which is preliminary data.</text>
</comment>
<protein>
    <submittedName>
        <fullName evidence="1">Uncharacterized protein</fullName>
    </submittedName>
</protein>
<dbReference type="InterPro" id="IPR011990">
    <property type="entry name" value="TPR-like_helical_dom_sf"/>
</dbReference>
<organism evidence="1 2">
    <name type="scientific">Polarella glacialis</name>
    <name type="common">Dinoflagellate</name>
    <dbReference type="NCBI Taxonomy" id="89957"/>
    <lineage>
        <taxon>Eukaryota</taxon>
        <taxon>Sar</taxon>
        <taxon>Alveolata</taxon>
        <taxon>Dinophyceae</taxon>
        <taxon>Suessiales</taxon>
        <taxon>Suessiaceae</taxon>
        <taxon>Polarella</taxon>
    </lineage>
</organism>
<reference evidence="1" key="1">
    <citation type="submission" date="2021-02" db="EMBL/GenBank/DDBJ databases">
        <authorList>
            <person name="Dougan E. K."/>
            <person name="Rhodes N."/>
            <person name="Thang M."/>
            <person name="Chan C."/>
        </authorList>
    </citation>
    <scope>NUCLEOTIDE SEQUENCE</scope>
</reference>
<dbReference type="EMBL" id="CAJNNW010030351">
    <property type="protein sequence ID" value="CAE8703209.1"/>
    <property type="molecule type" value="Genomic_DNA"/>
</dbReference>
<feature type="non-terminal residue" evidence="1">
    <location>
        <position position="1"/>
    </location>
</feature>
<dbReference type="Gene3D" id="1.25.40.10">
    <property type="entry name" value="Tetratricopeptide repeat domain"/>
    <property type="match status" value="1"/>
</dbReference>
<dbReference type="AlphaFoldDB" id="A0A813KFF4"/>
<dbReference type="Proteomes" id="UP000626109">
    <property type="component" value="Unassembled WGS sequence"/>
</dbReference>
<accession>A0A813KFF4</accession>
<feature type="non-terminal residue" evidence="1">
    <location>
        <position position="87"/>
    </location>
</feature>
<name>A0A813KFF4_POLGL</name>
<evidence type="ECO:0000313" key="1">
    <source>
        <dbReference type="EMBL" id="CAE8703209.1"/>
    </source>
</evidence>